<dbReference type="AlphaFoldDB" id="A0A0F9AZ01"/>
<sequence>GEEFFLNSRDNEQIVMNLREKNVIVCRSEVSYLAKKFIVYLALLHKKAQSKTRAFLSMNGGYILHLDGTCEGESPHLISVLDGITEIVLDNTKVPSENADDLIPFLQDIKAAYGDPIAVVSDMGKGILTAIREVFKNVPLFICHYHFLKNVGKELFGEENDTIRKRLKNHGIQGTLRKRVSILDSNIATAPVQLVETFFNSIETEDVVKTRALEGLPQMAVHTLLVWALEGKKQGQGCGSPFDQPYLIFYQRLVTVYTLLCQFSQSGLFKSKKERRLSGTIRRDLQPVIMDSVLKKNAAKMREKVDIFNCLRSAMRITLPENKRGLNDDGELCNIKTIEKEVTKFRRQLSKDNKCMKDKAYQKMIGQINKYWNMLFCDPIVVEAKAGKIIIQPQRTNNILEQFFRTLMRTYRKKNGFQAMERVLKSMLKDTPLVMNLRNKDFMEILLNGKRDLAQRFADVDAEIVRRQMRRSTGTEYTISARMKRIVSAPTFPES</sequence>
<comment type="caution">
    <text evidence="1">The sequence shown here is derived from an EMBL/GenBank/DDBJ whole genome shotgun (WGS) entry which is preliminary data.</text>
</comment>
<feature type="non-terminal residue" evidence="1">
    <location>
        <position position="1"/>
    </location>
</feature>
<name>A0A0F9AZ01_9ZZZZ</name>
<dbReference type="EMBL" id="LAZR01040294">
    <property type="protein sequence ID" value="KKL14849.1"/>
    <property type="molecule type" value="Genomic_DNA"/>
</dbReference>
<evidence type="ECO:0008006" key="2">
    <source>
        <dbReference type="Google" id="ProtNLM"/>
    </source>
</evidence>
<feature type="non-terminal residue" evidence="1">
    <location>
        <position position="495"/>
    </location>
</feature>
<proteinExistence type="predicted"/>
<gene>
    <name evidence="1" type="ORF">LCGC14_2511540</name>
</gene>
<reference evidence="1" key="1">
    <citation type="journal article" date="2015" name="Nature">
        <title>Complex archaea that bridge the gap between prokaryotes and eukaryotes.</title>
        <authorList>
            <person name="Spang A."/>
            <person name="Saw J.H."/>
            <person name="Jorgensen S.L."/>
            <person name="Zaremba-Niedzwiedzka K."/>
            <person name="Martijn J."/>
            <person name="Lind A.E."/>
            <person name="van Eijk R."/>
            <person name="Schleper C."/>
            <person name="Guy L."/>
            <person name="Ettema T.J."/>
        </authorList>
    </citation>
    <scope>NUCLEOTIDE SEQUENCE</scope>
</reference>
<accession>A0A0F9AZ01</accession>
<organism evidence="1">
    <name type="scientific">marine sediment metagenome</name>
    <dbReference type="NCBI Taxonomy" id="412755"/>
    <lineage>
        <taxon>unclassified sequences</taxon>
        <taxon>metagenomes</taxon>
        <taxon>ecological metagenomes</taxon>
    </lineage>
</organism>
<evidence type="ECO:0000313" key="1">
    <source>
        <dbReference type="EMBL" id="KKL14849.1"/>
    </source>
</evidence>
<protein>
    <recommendedName>
        <fullName evidence="2">MULE transposase domain-containing protein</fullName>
    </recommendedName>
</protein>